<keyword evidence="2" id="KW-1185">Reference proteome</keyword>
<sequence length="134" mass="15017">MTLRPSFYCSTCQTHVATFGGTSCCIHMLLLRAFRCCNSRMKQFLDIDAWRSLVTDHIFRPVKVSSSKKFGLRTYVLAMSYRTFILTSCNITGAAACGFLPAQCTKFLKFTLPVKKKCVSAVHNIRKGQLLSSS</sequence>
<dbReference type="PROSITE" id="PS51257">
    <property type="entry name" value="PROKAR_LIPOPROTEIN"/>
    <property type="match status" value="1"/>
</dbReference>
<dbReference type="EMBL" id="BGPR01000065">
    <property type="protein sequence ID" value="GBL89495.1"/>
    <property type="molecule type" value="Genomic_DNA"/>
</dbReference>
<organism evidence="1 2">
    <name type="scientific">Araneus ventricosus</name>
    <name type="common">Orbweaver spider</name>
    <name type="synonym">Epeira ventricosa</name>
    <dbReference type="NCBI Taxonomy" id="182803"/>
    <lineage>
        <taxon>Eukaryota</taxon>
        <taxon>Metazoa</taxon>
        <taxon>Ecdysozoa</taxon>
        <taxon>Arthropoda</taxon>
        <taxon>Chelicerata</taxon>
        <taxon>Arachnida</taxon>
        <taxon>Araneae</taxon>
        <taxon>Araneomorphae</taxon>
        <taxon>Entelegynae</taxon>
        <taxon>Araneoidea</taxon>
        <taxon>Araneidae</taxon>
        <taxon>Araneus</taxon>
    </lineage>
</organism>
<evidence type="ECO:0000313" key="1">
    <source>
        <dbReference type="EMBL" id="GBL89495.1"/>
    </source>
</evidence>
<gene>
    <name evidence="1" type="ORF">AVEN_87835_1</name>
</gene>
<name>A0A4Y2BDP3_ARAVE</name>
<proteinExistence type="predicted"/>
<dbReference type="Proteomes" id="UP000499080">
    <property type="component" value="Unassembled WGS sequence"/>
</dbReference>
<accession>A0A4Y2BDP3</accession>
<dbReference type="AlphaFoldDB" id="A0A4Y2BDP3"/>
<evidence type="ECO:0000313" key="2">
    <source>
        <dbReference type="Proteomes" id="UP000499080"/>
    </source>
</evidence>
<reference evidence="1 2" key="1">
    <citation type="journal article" date="2019" name="Sci. Rep.">
        <title>Orb-weaving spider Araneus ventricosus genome elucidates the spidroin gene catalogue.</title>
        <authorList>
            <person name="Kono N."/>
            <person name="Nakamura H."/>
            <person name="Ohtoshi R."/>
            <person name="Moran D.A.P."/>
            <person name="Shinohara A."/>
            <person name="Yoshida Y."/>
            <person name="Fujiwara M."/>
            <person name="Mori M."/>
            <person name="Tomita M."/>
            <person name="Arakawa K."/>
        </authorList>
    </citation>
    <scope>NUCLEOTIDE SEQUENCE [LARGE SCALE GENOMIC DNA]</scope>
</reference>
<protein>
    <submittedName>
        <fullName evidence="1">Uncharacterized protein</fullName>
    </submittedName>
</protein>
<comment type="caution">
    <text evidence="1">The sequence shown here is derived from an EMBL/GenBank/DDBJ whole genome shotgun (WGS) entry which is preliminary data.</text>
</comment>